<dbReference type="AlphaFoldDB" id="A0AAE1I3J3"/>
<dbReference type="Proteomes" id="UP001219518">
    <property type="component" value="Unassembled WGS sequence"/>
</dbReference>
<keyword evidence="2" id="KW-1185">Reference proteome</keyword>
<comment type="caution">
    <text evidence="1">The sequence shown here is derived from an EMBL/GenBank/DDBJ whole genome shotgun (WGS) entry which is preliminary data.</text>
</comment>
<gene>
    <name evidence="1" type="ORF">KUF71_010811</name>
</gene>
<proteinExistence type="predicted"/>
<evidence type="ECO:0000313" key="2">
    <source>
        <dbReference type="Proteomes" id="UP001219518"/>
    </source>
</evidence>
<sequence length="68" mass="7791">MVSLKSHVNTLFLRNACDAIIITPHGPAFCCQEEKYGINSQGRVISRSTAQLHNILSPVQMKFHRYYR</sequence>
<reference evidence="1" key="2">
    <citation type="journal article" date="2023" name="BMC Genomics">
        <title>Pest status, molecular evolution, and epigenetic factors derived from the genome assembly of Frankliniella fusca, a thysanopteran phytovirus vector.</title>
        <authorList>
            <person name="Catto M.A."/>
            <person name="Labadie P.E."/>
            <person name="Jacobson A.L."/>
            <person name="Kennedy G.G."/>
            <person name="Srinivasan R."/>
            <person name="Hunt B.G."/>
        </authorList>
    </citation>
    <scope>NUCLEOTIDE SEQUENCE</scope>
    <source>
        <strain evidence="1">PL_HMW_Pooled</strain>
    </source>
</reference>
<evidence type="ECO:0000313" key="1">
    <source>
        <dbReference type="EMBL" id="KAK3931929.1"/>
    </source>
</evidence>
<protein>
    <submittedName>
        <fullName evidence="1">Sulfite reductase [NADPH] hemoprotein beta-component</fullName>
    </submittedName>
</protein>
<dbReference type="EMBL" id="JAHWGI010001432">
    <property type="protein sequence ID" value="KAK3931929.1"/>
    <property type="molecule type" value="Genomic_DNA"/>
</dbReference>
<reference evidence="1" key="1">
    <citation type="submission" date="2021-07" db="EMBL/GenBank/DDBJ databases">
        <authorList>
            <person name="Catto M.A."/>
            <person name="Jacobson A."/>
            <person name="Kennedy G."/>
            <person name="Labadie P."/>
            <person name="Hunt B.G."/>
            <person name="Srinivasan R."/>
        </authorList>
    </citation>
    <scope>NUCLEOTIDE SEQUENCE</scope>
    <source>
        <strain evidence="1">PL_HMW_Pooled</strain>
        <tissue evidence="1">Head</tissue>
    </source>
</reference>
<name>A0AAE1I3J3_9NEOP</name>
<accession>A0AAE1I3J3</accession>
<organism evidence="1 2">
    <name type="scientific">Frankliniella fusca</name>
    <dbReference type="NCBI Taxonomy" id="407009"/>
    <lineage>
        <taxon>Eukaryota</taxon>
        <taxon>Metazoa</taxon>
        <taxon>Ecdysozoa</taxon>
        <taxon>Arthropoda</taxon>
        <taxon>Hexapoda</taxon>
        <taxon>Insecta</taxon>
        <taxon>Pterygota</taxon>
        <taxon>Neoptera</taxon>
        <taxon>Paraneoptera</taxon>
        <taxon>Thysanoptera</taxon>
        <taxon>Terebrantia</taxon>
        <taxon>Thripoidea</taxon>
        <taxon>Thripidae</taxon>
        <taxon>Frankliniella</taxon>
    </lineage>
</organism>